<sequence>MHEQTAARWFWQRRQQRIPSGGADAAQAQTSTAFERFVLNGQIRNISIAGVHVHVDPALQPSSPFTLRLFGLGRLEGHVAWRTEERIGVAFAGLPDSIVELVRQPA</sequence>
<dbReference type="Pfam" id="PF07238">
    <property type="entry name" value="PilZ"/>
    <property type="match status" value="1"/>
</dbReference>
<proteinExistence type="predicted"/>
<dbReference type="InterPro" id="IPR009875">
    <property type="entry name" value="PilZ_domain"/>
</dbReference>
<protein>
    <recommendedName>
        <fullName evidence="1">PilZ domain-containing protein</fullName>
    </recommendedName>
</protein>
<dbReference type="EMBL" id="UIDG01000009">
    <property type="protein sequence ID" value="SUS03649.1"/>
    <property type="molecule type" value="Genomic_DNA"/>
</dbReference>
<evidence type="ECO:0000313" key="2">
    <source>
        <dbReference type="EMBL" id="SUS03649.1"/>
    </source>
</evidence>
<feature type="domain" description="PilZ" evidence="1">
    <location>
        <begin position="13"/>
        <end position="98"/>
    </location>
</feature>
<gene>
    <name evidence="2" type="ORF">DF3PB_1060003</name>
</gene>
<dbReference type="AlphaFoldDB" id="A0A380T7Y1"/>
<accession>A0A380T7Y1</accession>
<evidence type="ECO:0000259" key="1">
    <source>
        <dbReference type="Pfam" id="PF07238"/>
    </source>
</evidence>
<organism evidence="2">
    <name type="scientific">metagenome</name>
    <dbReference type="NCBI Taxonomy" id="256318"/>
    <lineage>
        <taxon>unclassified sequences</taxon>
        <taxon>metagenomes</taxon>
    </lineage>
</organism>
<dbReference type="GO" id="GO:0035438">
    <property type="term" value="F:cyclic-di-GMP binding"/>
    <property type="evidence" value="ECO:0007669"/>
    <property type="project" value="InterPro"/>
</dbReference>
<dbReference type="Gene3D" id="2.40.10.220">
    <property type="entry name" value="predicted glycosyltransferase like domains"/>
    <property type="match status" value="1"/>
</dbReference>
<dbReference type="SUPFAM" id="SSF141371">
    <property type="entry name" value="PilZ domain-like"/>
    <property type="match status" value="1"/>
</dbReference>
<name>A0A380T7Y1_9ZZZZ</name>
<reference evidence="2" key="1">
    <citation type="submission" date="2018-07" db="EMBL/GenBank/DDBJ databases">
        <authorList>
            <person name="Quirk P.G."/>
            <person name="Krulwich T.A."/>
        </authorList>
    </citation>
    <scope>NUCLEOTIDE SEQUENCE</scope>
</reference>